<feature type="non-terminal residue" evidence="1">
    <location>
        <position position="48"/>
    </location>
</feature>
<dbReference type="AlphaFoldDB" id="A0A927ZYH1"/>
<sequence>MTFISAKEAAVKWGISQRRVSTLCAEKRIHNAEMVGNVWIIPADAEKP</sequence>
<comment type="caution">
    <text evidence="1">The sequence shown here is derived from an EMBL/GenBank/DDBJ whole genome shotgun (WGS) entry which is preliminary data.</text>
</comment>
<name>A0A927ZYH1_SELRU</name>
<reference evidence="1" key="1">
    <citation type="submission" date="2019-04" db="EMBL/GenBank/DDBJ databases">
        <title>Evolution of Biomass-Degrading Anaerobic Consortia Revealed by Metagenomics.</title>
        <authorList>
            <person name="Peng X."/>
        </authorList>
    </citation>
    <scope>NUCLEOTIDE SEQUENCE</scope>
    <source>
        <strain evidence="1">SIG240</strain>
    </source>
</reference>
<accession>A0A927ZYH1</accession>
<dbReference type="EMBL" id="SVBY01000098">
    <property type="protein sequence ID" value="MBE6093549.1"/>
    <property type="molecule type" value="Genomic_DNA"/>
</dbReference>
<dbReference type="GO" id="GO:0032259">
    <property type="term" value="P:methylation"/>
    <property type="evidence" value="ECO:0007669"/>
    <property type="project" value="UniProtKB-KW"/>
</dbReference>
<evidence type="ECO:0000313" key="2">
    <source>
        <dbReference type="Proteomes" id="UP000761380"/>
    </source>
</evidence>
<organism evidence="1 2">
    <name type="scientific">Selenomonas ruminantium</name>
    <dbReference type="NCBI Taxonomy" id="971"/>
    <lineage>
        <taxon>Bacteria</taxon>
        <taxon>Bacillati</taxon>
        <taxon>Bacillota</taxon>
        <taxon>Negativicutes</taxon>
        <taxon>Selenomonadales</taxon>
        <taxon>Selenomonadaceae</taxon>
        <taxon>Selenomonas</taxon>
    </lineage>
</organism>
<keyword evidence="1" id="KW-0489">Methyltransferase</keyword>
<protein>
    <submittedName>
        <fullName evidence="1">DNA adenine methylase</fullName>
    </submittedName>
</protein>
<gene>
    <name evidence="1" type="ORF">E7201_10390</name>
</gene>
<dbReference type="Proteomes" id="UP000761380">
    <property type="component" value="Unassembled WGS sequence"/>
</dbReference>
<evidence type="ECO:0000313" key="1">
    <source>
        <dbReference type="EMBL" id="MBE6093549.1"/>
    </source>
</evidence>
<dbReference type="GO" id="GO:0008168">
    <property type="term" value="F:methyltransferase activity"/>
    <property type="evidence" value="ECO:0007669"/>
    <property type="project" value="UniProtKB-KW"/>
</dbReference>
<proteinExistence type="predicted"/>
<keyword evidence="1" id="KW-0808">Transferase</keyword>